<comment type="catalytic activity">
    <reaction evidence="1">
        <text>(2R,3S)-3-isopropylmalate = (2S)-2-isopropylmalate</text>
        <dbReference type="Rhea" id="RHEA:32287"/>
        <dbReference type="ChEBI" id="CHEBI:1178"/>
        <dbReference type="ChEBI" id="CHEBI:35121"/>
        <dbReference type="EC" id="4.2.1.33"/>
    </reaction>
</comment>
<evidence type="ECO:0000256" key="5">
    <source>
        <dbReference type="ARBA" id="ARBA00011271"/>
    </source>
</evidence>
<dbReference type="InterPro" id="IPR033940">
    <property type="entry name" value="IPMI_Swivel"/>
</dbReference>
<name>A0AA35T9A6_GEOBA</name>
<evidence type="ECO:0000256" key="8">
    <source>
        <dbReference type="ARBA" id="ARBA00022605"/>
    </source>
</evidence>
<dbReference type="InterPro" id="IPR004431">
    <property type="entry name" value="3-IsopropMal_deHydase_ssu"/>
</dbReference>
<comment type="caution">
    <text evidence="12">The sequence shown here is derived from an EMBL/GenBank/DDBJ whole genome shotgun (WGS) entry which is preliminary data.</text>
</comment>
<evidence type="ECO:0000256" key="7">
    <source>
        <dbReference type="ARBA" id="ARBA00022430"/>
    </source>
</evidence>
<evidence type="ECO:0000256" key="2">
    <source>
        <dbReference type="ARBA" id="ARBA00002695"/>
    </source>
</evidence>
<proteinExistence type="inferred from homology"/>
<dbReference type="InterPro" id="IPR000573">
    <property type="entry name" value="AconitaseA/IPMdHydase_ssu_swvl"/>
</dbReference>
<evidence type="ECO:0000313" key="13">
    <source>
        <dbReference type="Proteomes" id="UP001174909"/>
    </source>
</evidence>
<dbReference type="InterPro" id="IPR050075">
    <property type="entry name" value="LeuD"/>
</dbReference>
<dbReference type="EC" id="4.2.1.33" evidence="6"/>
<evidence type="ECO:0000256" key="6">
    <source>
        <dbReference type="ARBA" id="ARBA00011998"/>
    </source>
</evidence>
<evidence type="ECO:0000256" key="9">
    <source>
        <dbReference type="ARBA" id="ARBA00023239"/>
    </source>
</evidence>
<evidence type="ECO:0000256" key="4">
    <source>
        <dbReference type="ARBA" id="ARBA00009845"/>
    </source>
</evidence>
<dbReference type="CDD" id="cd01577">
    <property type="entry name" value="IPMI_Swivel"/>
    <property type="match status" value="1"/>
</dbReference>
<dbReference type="PANTHER" id="PTHR43345">
    <property type="entry name" value="3-ISOPROPYLMALATE DEHYDRATASE SMALL SUBUNIT 2-RELATED-RELATED"/>
    <property type="match status" value="1"/>
</dbReference>
<feature type="domain" description="Aconitase A/isopropylmalate dehydratase small subunit swivel" evidence="11">
    <location>
        <begin position="4"/>
        <end position="118"/>
    </location>
</feature>
<gene>
    <name evidence="12" type="ORF">GBAR_LOCUS24494</name>
</gene>
<dbReference type="AlphaFoldDB" id="A0AA35T9A6"/>
<dbReference type="GO" id="GO:0003861">
    <property type="term" value="F:3-isopropylmalate dehydratase activity"/>
    <property type="evidence" value="ECO:0007669"/>
    <property type="project" value="UniProtKB-EC"/>
</dbReference>
<dbReference type="GO" id="GO:0009316">
    <property type="term" value="C:3-isopropylmalate dehydratase complex"/>
    <property type="evidence" value="ECO:0007669"/>
    <property type="project" value="InterPro"/>
</dbReference>
<keyword evidence="7" id="KW-0432">Leucine biosynthesis</keyword>
<dbReference type="InterPro" id="IPR015928">
    <property type="entry name" value="Aconitase/3IPM_dehydase_swvl"/>
</dbReference>
<evidence type="ECO:0000259" key="11">
    <source>
        <dbReference type="Pfam" id="PF00694"/>
    </source>
</evidence>
<evidence type="ECO:0000313" key="12">
    <source>
        <dbReference type="EMBL" id="CAI8044115.1"/>
    </source>
</evidence>
<dbReference type="PANTHER" id="PTHR43345:SF5">
    <property type="entry name" value="3-ISOPROPYLMALATE DEHYDRATASE SMALL SUBUNIT"/>
    <property type="match status" value="1"/>
</dbReference>
<evidence type="ECO:0000256" key="10">
    <source>
        <dbReference type="ARBA" id="ARBA00023304"/>
    </source>
</evidence>
<keyword evidence="13" id="KW-1185">Reference proteome</keyword>
<comment type="subunit">
    <text evidence="5">Heterodimer of LeuC and LeuD.</text>
</comment>
<evidence type="ECO:0000256" key="1">
    <source>
        <dbReference type="ARBA" id="ARBA00000491"/>
    </source>
</evidence>
<dbReference type="Gene3D" id="3.20.19.10">
    <property type="entry name" value="Aconitase, domain 4"/>
    <property type="match status" value="1"/>
</dbReference>
<comment type="similarity">
    <text evidence="4">Belongs to the LeuD family. LeuD type 1 subfamily.</text>
</comment>
<dbReference type="GO" id="GO:0009098">
    <property type="term" value="P:L-leucine biosynthetic process"/>
    <property type="evidence" value="ECO:0007669"/>
    <property type="project" value="UniProtKB-KW"/>
</dbReference>
<protein>
    <recommendedName>
        <fullName evidence="6">3-isopropylmalate dehydratase</fullName>
        <ecNumber evidence="6">4.2.1.33</ecNumber>
    </recommendedName>
</protein>
<keyword evidence="8" id="KW-0028">Amino-acid biosynthesis</keyword>
<keyword evidence="9" id="KW-0456">Lyase</keyword>
<organism evidence="12 13">
    <name type="scientific">Geodia barretti</name>
    <name type="common">Barrett's horny sponge</name>
    <dbReference type="NCBI Taxonomy" id="519541"/>
    <lineage>
        <taxon>Eukaryota</taxon>
        <taxon>Metazoa</taxon>
        <taxon>Porifera</taxon>
        <taxon>Demospongiae</taxon>
        <taxon>Heteroscleromorpha</taxon>
        <taxon>Tetractinellida</taxon>
        <taxon>Astrophorina</taxon>
        <taxon>Geodiidae</taxon>
        <taxon>Geodia</taxon>
    </lineage>
</organism>
<keyword evidence="10" id="KW-0100">Branched-chain amino acid biosynthesis</keyword>
<reference evidence="12" key="1">
    <citation type="submission" date="2023-03" db="EMBL/GenBank/DDBJ databases">
        <authorList>
            <person name="Steffen K."/>
            <person name="Cardenas P."/>
        </authorList>
    </citation>
    <scope>NUCLEOTIDE SEQUENCE</scope>
</reference>
<accession>A0AA35T9A6</accession>
<dbReference type="NCBIfam" id="NF002458">
    <property type="entry name" value="PRK01641.1"/>
    <property type="match status" value="1"/>
</dbReference>
<dbReference type="SUPFAM" id="SSF52016">
    <property type="entry name" value="LeuD/IlvD-like"/>
    <property type="match status" value="1"/>
</dbReference>
<dbReference type="Pfam" id="PF00694">
    <property type="entry name" value="Aconitase_C"/>
    <property type="match status" value="1"/>
</dbReference>
<sequence>MNEIKQVGGRAVVVRGHDIDTDRIVPARYLKEITFNRMGEYPFFDERHDTEGNTVDHPFNEARFQGAEVLLVNRNFGCGSSREHAPQALYRWGIKVVVGESFGPIFAGSSLLMGMPTVMVSPEDIGKLMAMVEADPEVELTVDLDARKIHLPDGTDMDIDISEGHRNALTTGSWDSTTLLLNNMDEVAETAERLPYTKNFEGPAPL</sequence>
<dbReference type="NCBIfam" id="TIGR00171">
    <property type="entry name" value="leuD"/>
    <property type="match status" value="1"/>
</dbReference>
<comment type="function">
    <text evidence="2">Catalyzes the isomerization between 2-isopropylmalate and 3-isopropylmalate, via the formation of 2-isopropylmaleate.</text>
</comment>
<evidence type="ECO:0000256" key="3">
    <source>
        <dbReference type="ARBA" id="ARBA00004729"/>
    </source>
</evidence>
<dbReference type="EMBL" id="CASHTH010003374">
    <property type="protein sequence ID" value="CAI8044115.1"/>
    <property type="molecule type" value="Genomic_DNA"/>
</dbReference>
<comment type="pathway">
    <text evidence="3">Amino-acid biosynthesis; L-leucine biosynthesis; L-leucine from 3-methyl-2-oxobutanoate: step 2/4.</text>
</comment>
<dbReference type="Proteomes" id="UP001174909">
    <property type="component" value="Unassembled WGS sequence"/>
</dbReference>